<dbReference type="EMBL" id="KV929359">
    <property type="protein sequence ID" value="PIO34394.1"/>
    <property type="molecule type" value="Genomic_DNA"/>
</dbReference>
<accession>A0A2G9S2R4</accession>
<dbReference type="Proteomes" id="UP000228934">
    <property type="component" value="Unassembled WGS sequence"/>
</dbReference>
<feature type="non-terminal residue" evidence="2">
    <location>
        <position position="129"/>
    </location>
</feature>
<reference evidence="3" key="1">
    <citation type="journal article" date="2017" name="Nat. Commun.">
        <title>The North American bullfrog draft genome provides insight into hormonal regulation of long noncoding RNA.</title>
        <authorList>
            <person name="Hammond S.A."/>
            <person name="Warren R.L."/>
            <person name="Vandervalk B.P."/>
            <person name="Kucuk E."/>
            <person name="Khan H."/>
            <person name="Gibb E.A."/>
            <person name="Pandoh P."/>
            <person name="Kirk H."/>
            <person name="Zhao Y."/>
            <person name="Jones M."/>
            <person name="Mungall A.J."/>
            <person name="Coope R."/>
            <person name="Pleasance S."/>
            <person name="Moore R.A."/>
            <person name="Holt R.A."/>
            <person name="Round J.M."/>
            <person name="Ohora S."/>
            <person name="Walle B.V."/>
            <person name="Veldhoen N."/>
            <person name="Helbing C.C."/>
            <person name="Birol I."/>
        </authorList>
    </citation>
    <scope>NUCLEOTIDE SEQUENCE [LARGE SCALE GENOMIC DNA]</scope>
</reference>
<sequence>MASLTDFANGSTKVKSKPVGTSESSLSEGDSGSALTSIAERGGAMEVPGSDLAGRGAVDSIIDSLTDSRISTSDMLIYLAKPWRHIPSSNLLRDGCAGFACDVMKAISYDEIGYVENDCGVSDHDENGY</sequence>
<protein>
    <submittedName>
        <fullName evidence="2">Uncharacterized protein</fullName>
    </submittedName>
</protein>
<evidence type="ECO:0000313" key="2">
    <source>
        <dbReference type="EMBL" id="PIO34394.1"/>
    </source>
</evidence>
<dbReference type="AlphaFoldDB" id="A0A2G9S2R4"/>
<organism evidence="2 3">
    <name type="scientific">Aquarana catesbeiana</name>
    <name type="common">American bullfrog</name>
    <name type="synonym">Rana catesbeiana</name>
    <dbReference type="NCBI Taxonomy" id="8400"/>
    <lineage>
        <taxon>Eukaryota</taxon>
        <taxon>Metazoa</taxon>
        <taxon>Chordata</taxon>
        <taxon>Craniata</taxon>
        <taxon>Vertebrata</taxon>
        <taxon>Euteleostomi</taxon>
        <taxon>Amphibia</taxon>
        <taxon>Batrachia</taxon>
        <taxon>Anura</taxon>
        <taxon>Neobatrachia</taxon>
        <taxon>Ranoidea</taxon>
        <taxon>Ranidae</taxon>
        <taxon>Aquarana</taxon>
    </lineage>
</organism>
<name>A0A2G9S2R4_AQUCT</name>
<feature type="compositionally biased region" description="Polar residues" evidence="1">
    <location>
        <begin position="1"/>
        <end position="13"/>
    </location>
</feature>
<gene>
    <name evidence="2" type="ORF">AB205_0051640</name>
</gene>
<keyword evidence="3" id="KW-1185">Reference proteome</keyword>
<evidence type="ECO:0000256" key="1">
    <source>
        <dbReference type="SAM" id="MobiDB-lite"/>
    </source>
</evidence>
<evidence type="ECO:0000313" key="3">
    <source>
        <dbReference type="Proteomes" id="UP000228934"/>
    </source>
</evidence>
<feature type="compositionally biased region" description="Low complexity" evidence="1">
    <location>
        <begin position="22"/>
        <end position="33"/>
    </location>
</feature>
<proteinExistence type="predicted"/>
<feature type="region of interest" description="Disordered" evidence="1">
    <location>
        <begin position="1"/>
        <end position="40"/>
    </location>
</feature>